<dbReference type="SUPFAM" id="SSF55811">
    <property type="entry name" value="Nudix"/>
    <property type="match status" value="1"/>
</dbReference>
<comment type="caution">
    <text evidence="4">The sequence shown here is derived from an EMBL/GenBank/DDBJ whole genome shotgun (WGS) entry which is preliminary data.</text>
</comment>
<accession>A0A371NYP4</accession>
<dbReference type="GO" id="GO:0016787">
    <property type="term" value="F:hydrolase activity"/>
    <property type="evidence" value="ECO:0007669"/>
    <property type="project" value="UniProtKB-KW"/>
</dbReference>
<dbReference type="PROSITE" id="PS51462">
    <property type="entry name" value="NUDIX"/>
    <property type="match status" value="1"/>
</dbReference>
<feature type="domain" description="Nudix hydrolase" evidence="3">
    <location>
        <begin position="19"/>
        <end position="147"/>
    </location>
</feature>
<organism evidence="4 5">
    <name type="scientific">Microbacterium bovistercoris</name>
    <dbReference type="NCBI Taxonomy" id="2293570"/>
    <lineage>
        <taxon>Bacteria</taxon>
        <taxon>Bacillati</taxon>
        <taxon>Actinomycetota</taxon>
        <taxon>Actinomycetes</taxon>
        <taxon>Micrococcales</taxon>
        <taxon>Microbacteriaceae</taxon>
        <taxon>Microbacterium</taxon>
    </lineage>
</organism>
<dbReference type="PROSITE" id="PS00893">
    <property type="entry name" value="NUDIX_BOX"/>
    <property type="match status" value="1"/>
</dbReference>
<evidence type="ECO:0000313" key="4">
    <source>
        <dbReference type="EMBL" id="REJ08215.1"/>
    </source>
</evidence>
<dbReference type="InterPro" id="IPR015797">
    <property type="entry name" value="NUDIX_hydrolase-like_dom_sf"/>
</dbReference>
<dbReference type="PANTHER" id="PTHR43046">
    <property type="entry name" value="GDP-MANNOSE MANNOSYL HYDROLASE"/>
    <property type="match status" value="1"/>
</dbReference>
<sequence>MPVSPYIASLRAHVGHDLLLIPAVTAVIRDGDRFLLARHSDSGMWGLIGGSIEPGEHPAGAMAREVREEIGAGIRILGIVGVYGGEELVVEYPNGDRVAYVTTAYSCELTGAPRPDLDEILEVAWFTRDEVAALDLQPYVEQVLRDA</sequence>
<comment type="cofactor">
    <cofactor evidence="1">
        <name>Mg(2+)</name>
        <dbReference type="ChEBI" id="CHEBI:18420"/>
    </cofactor>
</comment>
<dbReference type="InterPro" id="IPR000086">
    <property type="entry name" value="NUDIX_hydrolase_dom"/>
</dbReference>
<gene>
    <name evidence="4" type="ORF">DY023_01485</name>
</gene>
<evidence type="ECO:0000256" key="1">
    <source>
        <dbReference type="ARBA" id="ARBA00001946"/>
    </source>
</evidence>
<reference evidence="4 5" key="1">
    <citation type="submission" date="2018-08" db="EMBL/GenBank/DDBJ databases">
        <title>Isolation, diversity and antifungal activity of Actinobacteria from cow dung.</title>
        <authorList>
            <person name="Ling L."/>
        </authorList>
    </citation>
    <scope>NUCLEOTIDE SEQUENCE [LARGE SCALE GENOMIC DNA]</scope>
    <source>
        <strain evidence="4 5">NEAU-LLE</strain>
    </source>
</reference>
<dbReference type="InterPro" id="IPR020084">
    <property type="entry name" value="NUDIX_hydrolase_CS"/>
</dbReference>
<dbReference type="AlphaFoldDB" id="A0A371NYP4"/>
<keyword evidence="2" id="KW-0378">Hydrolase</keyword>
<protein>
    <submittedName>
        <fullName evidence="4">NUDIX domain-containing protein</fullName>
    </submittedName>
</protein>
<dbReference type="OrthoDB" id="9814308at2"/>
<evidence type="ECO:0000259" key="3">
    <source>
        <dbReference type="PROSITE" id="PS51462"/>
    </source>
</evidence>
<evidence type="ECO:0000256" key="2">
    <source>
        <dbReference type="ARBA" id="ARBA00022801"/>
    </source>
</evidence>
<name>A0A371NYP4_9MICO</name>
<dbReference type="PANTHER" id="PTHR43046:SF14">
    <property type="entry name" value="MUTT_NUDIX FAMILY PROTEIN"/>
    <property type="match status" value="1"/>
</dbReference>
<dbReference type="Proteomes" id="UP000262172">
    <property type="component" value="Unassembled WGS sequence"/>
</dbReference>
<proteinExistence type="predicted"/>
<evidence type="ECO:0000313" key="5">
    <source>
        <dbReference type="Proteomes" id="UP000262172"/>
    </source>
</evidence>
<keyword evidence="5" id="KW-1185">Reference proteome</keyword>
<dbReference type="RefSeq" id="WP_116240574.1">
    <property type="nucleotide sequence ID" value="NZ_QUAB01000012.1"/>
</dbReference>
<dbReference type="EMBL" id="QUAB01000012">
    <property type="protein sequence ID" value="REJ08215.1"/>
    <property type="molecule type" value="Genomic_DNA"/>
</dbReference>
<dbReference type="Gene3D" id="3.90.79.10">
    <property type="entry name" value="Nucleoside Triphosphate Pyrophosphohydrolase"/>
    <property type="match status" value="1"/>
</dbReference>
<dbReference type="Pfam" id="PF00293">
    <property type="entry name" value="NUDIX"/>
    <property type="match status" value="1"/>
</dbReference>